<name>A0ABK9NG07_GLOMM</name>
<dbReference type="EnsemblMetazoa" id="GMOY014120.R1272">
    <property type="protein sequence ID" value="GMOY014120.P1272"/>
    <property type="gene ID" value="GMOY014120"/>
</dbReference>
<protein>
    <submittedName>
        <fullName evidence="1">Uncharacterized protein</fullName>
    </submittedName>
</protein>
<sequence>MVDYFELFMLMELHFFLFAMFFLEDKYLFEEQL</sequence>
<evidence type="ECO:0000313" key="1">
    <source>
        <dbReference type="EnsemblMetazoa" id="GMOY014120.P1272"/>
    </source>
</evidence>
<accession>A0ABK9NG07</accession>
<keyword evidence="2" id="KW-1185">Reference proteome</keyword>
<proteinExistence type="predicted"/>
<evidence type="ECO:0000313" key="2">
    <source>
        <dbReference type="Proteomes" id="UP000092444"/>
    </source>
</evidence>
<dbReference type="EnsemblMetazoa" id="GMOY014120.R1271">
    <property type="protein sequence ID" value="GMOY014120.P1271"/>
    <property type="gene ID" value="GMOY014120"/>
</dbReference>
<reference evidence="2" key="1">
    <citation type="submission" date="2014-03" db="EMBL/GenBank/DDBJ databases">
        <title>Genome Sequence of the Tsetse Fly (Glossina morsitans): Vector of African Trypanosomiasis.</title>
        <authorList>
            <consortium name="International Glossina Genome Initiative W.H.O."/>
            <person name="Lawson D."/>
        </authorList>
    </citation>
    <scope>NUCLEOTIDE SEQUENCE [LARGE SCALE GENOMIC DNA]</scope>
    <source>
        <strain evidence="2">Yale</strain>
    </source>
</reference>
<dbReference type="EMBL" id="CCAG010017914">
    <property type="status" value="NOT_ANNOTATED_CDS"/>
    <property type="molecule type" value="Genomic_DNA"/>
</dbReference>
<dbReference type="Proteomes" id="UP000092444">
    <property type="component" value="Unassembled WGS sequence"/>
</dbReference>
<reference evidence="1" key="2">
    <citation type="submission" date="2025-05" db="UniProtKB">
        <authorList>
            <consortium name="EnsemblMetazoa"/>
        </authorList>
    </citation>
    <scope>IDENTIFICATION</scope>
    <source>
        <strain evidence="1">Yale</strain>
    </source>
</reference>
<organism evidence="1 2">
    <name type="scientific">Glossina morsitans morsitans</name>
    <name type="common">Savannah tsetse fly</name>
    <dbReference type="NCBI Taxonomy" id="37546"/>
    <lineage>
        <taxon>Eukaryota</taxon>
        <taxon>Metazoa</taxon>
        <taxon>Ecdysozoa</taxon>
        <taxon>Arthropoda</taxon>
        <taxon>Hexapoda</taxon>
        <taxon>Insecta</taxon>
        <taxon>Pterygota</taxon>
        <taxon>Neoptera</taxon>
        <taxon>Endopterygota</taxon>
        <taxon>Diptera</taxon>
        <taxon>Brachycera</taxon>
        <taxon>Muscomorpha</taxon>
        <taxon>Hippoboscoidea</taxon>
        <taxon>Glossinidae</taxon>
        <taxon>Glossina</taxon>
    </lineage>
</organism>